<sequence length="113" mass="11653">MIDIVIHVLSAGLLLTGAAFALVGGVGLVRFPDLYTRLHAGGITDTIAPLLIIAGLILQAGVSILTIKLLLILLFLLFTTPTASHATVRAAIAAGIKPQGSEDPTKERASSNT</sequence>
<comment type="caution">
    <text evidence="2">The sequence shown here is derived from an EMBL/GenBank/DDBJ whole genome shotgun (WGS) entry which is preliminary data.</text>
</comment>
<dbReference type="PANTHER" id="PTHR34703">
    <property type="entry name" value="ANTIPORTER SUBUNIT MNHG2-RELATED"/>
    <property type="match status" value="1"/>
</dbReference>
<feature type="transmembrane region" description="Helical" evidence="1">
    <location>
        <begin position="50"/>
        <end position="78"/>
    </location>
</feature>
<gene>
    <name evidence="2" type="ORF">GH984_08390</name>
</gene>
<organism evidence="2 3">
    <name type="scientific">Spiribacter salilacus</name>
    <dbReference type="NCBI Taxonomy" id="2664894"/>
    <lineage>
        <taxon>Bacteria</taxon>
        <taxon>Pseudomonadati</taxon>
        <taxon>Pseudomonadota</taxon>
        <taxon>Gammaproteobacteria</taxon>
        <taxon>Chromatiales</taxon>
        <taxon>Ectothiorhodospiraceae</taxon>
        <taxon>Spiribacter</taxon>
    </lineage>
</organism>
<dbReference type="InterPro" id="IPR005133">
    <property type="entry name" value="PhaG_MnhG_YufB"/>
</dbReference>
<dbReference type="EMBL" id="WJPP01000004">
    <property type="protein sequence ID" value="MRH78722.1"/>
    <property type="molecule type" value="Genomic_DNA"/>
</dbReference>
<accession>A0A6N7QRU0</accession>
<dbReference type="Pfam" id="PF03334">
    <property type="entry name" value="PhaG_MnhG_YufB"/>
    <property type="match status" value="1"/>
</dbReference>
<keyword evidence="1" id="KW-1133">Transmembrane helix</keyword>
<dbReference type="GO" id="GO:0015385">
    <property type="term" value="F:sodium:proton antiporter activity"/>
    <property type="evidence" value="ECO:0007669"/>
    <property type="project" value="TreeGrafter"/>
</dbReference>
<dbReference type="AlphaFoldDB" id="A0A6N7QRU0"/>
<keyword evidence="1" id="KW-0472">Membrane</keyword>
<protein>
    <submittedName>
        <fullName evidence="2">Sodium:proton antiporter</fullName>
    </submittedName>
</protein>
<reference evidence="2 3" key="1">
    <citation type="submission" date="2019-11" db="EMBL/GenBank/DDBJ databases">
        <authorList>
            <person name="Zhang X.Y."/>
        </authorList>
    </citation>
    <scope>NUCLEOTIDE SEQUENCE [LARGE SCALE GENOMIC DNA]</scope>
    <source>
        <strain evidence="2 3">C176</strain>
    </source>
</reference>
<dbReference type="RefSeq" id="WP_153719755.1">
    <property type="nucleotide sequence ID" value="NZ_WJPP01000004.1"/>
</dbReference>
<keyword evidence="3" id="KW-1185">Reference proteome</keyword>
<dbReference type="Proteomes" id="UP000433788">
    <property type="component" value="Unassembled WGS sequence"/>
</dbReference>
<feature type="transmembrane region" description="Helical" evidence="1">
    <location>
        <begin position="6"/>
        <end position="29"/>
    </location>
</feature>
<evidence type="ECO:0000313" key="3">
    <source>
        <dbReference type="Proteomes" id="UP000433788"/>
    </source>
</evidence>
<evidence type="ECO:0000256" key="1">
    <source>
        <dbReference type="SAM" id="Phobius"/>
    </source>
</evidence>
<name>A0A6N7QRU0_9GAMM</name>
<evidence type="ECO:0000313" key="2">
    <source>
        <dbReference type="EMBL" id="MRH78722.1"/>
    </source>
</evidence>
<proteinExistence type="predicted"/>
<keyword evidence="1" id="KW-0812">Transmembrane</keyword>
<dbReference type="NCBIfam" id="TIGR01300">
    <property type="entry name" value="CPA3_mnhG_phaG"/>
    <property type="match status" value="1"/>
</dbReference>
<dbReference type="PANTHER" id="PTHR34703:SF1">
    <property type="entry name" value="ANTIPORTER SUBUNIT MNHG2-RELATED"/>
    <property type="match status" value="1"/>
</dbReference>